<dbReference type="EMBL" id="MNAD01001415">
    <property type="protein sequence ID" value="OJT05618.1"/>
    <property type="molecule type" value="Genomic_DNA"/>
</dbReference>
<protein>
    <submittedName>
        <fullName evidence="1">Uncharacterized protein</fullName>
    </submittedName>
</protein>
<proteinExistence type="predicted"/>
<evidence type="ECO:0000313" key="2">
    <source>
        <dbReference type="Proteomes" id="UP000184267"/>
    </source>
</evidence>
<name>A0A1M2VDK2_TRAPU</name>
<keyword evidence="2" id="KW-1185">Reference proteome</keyword>
<accession>A0A1M2VDK2</accession>
<reference evidence="1 2" key="1">
    <citation type="submission" date="2016-10" db="EMBL/GenBank/DDBJ databases">
        <title>Genome sequence of the basidiomycete white-rot fungus Trametes pubescens.</title>
        <authorList>
            <person name="Makela M.R."/>
            <person name="Granchi Z."/>
            <person name="Peng M."/>
            <person name="De Vries R.P."/>
            <person name="Grigoriev I."/>
            <person name="Riley R."/>
            <person name="Hilden K."/>
        </authorList>
    </citation>
    <scope>NUCLEOTIDE SEQUENCE [LARGE SCALE GENOMIC DNA]</scope>
    <source>
        <strain evidence="1 2">FBCC735</strain>
    </source>
</reference>
<organism evidence="1 2">
    <name type="scientific">Trametes pubescens</name>
    <name type="common">White-rot fungus</name>
    <dbReference type="NCBI Taxonomy" id="154538"/>
    <lineage>
        <taxon>Eukaryota</taxon>
        <taxon>Fungi</taxon>
        <taxon>Dikarya</taxon>
        <taxon>Basidiomycota</taxon>
        <taxon>Agaricomycotina</taxon>
        <taxon>Agaricomycetes</taxon>
        <taxon>Polyporales</taxon>
        <taxon>Polyporaceae</taxon>
        <taxon>Trametes</taxon>
    </lineage>
</organism>
<sequence>MSLGACDEYETEHDSKPVCHGDTYFATAPWRASPILSSAPLCSKNNIRVNSWPDHIQCSFDLRPRELAANPEFCSHYYTQHTQSTHQSRMTTPVSYKTNQPKKLRQLMKESTYPISRADIVLTSSPRAQRTA</sequence>
<evidence type="ECO:0000313" key="1">
    <source>
        <dbReference type="EMBL" id="OJT05618.1"/>
    </source>
</evidence>
<comment type="caution">
    <text evidence="1">The sequence shown here is derived from an EMBL/GenBank/DDBJ whole genome shotgun (WGS) entry which is preliminary data.</text>
</comment>
<dbReference type="Proteomes" id="UP000184267">
    <property type="component" value="Unassembled WGS sequence"/>
</dbReference>
<dbReference type="AlphaFoldDB" id="A0A1M2VDK2"/>
<gene>
    <name evidence="1" type="ORF">TRAPUB_3541</name>
</gene>